<protein>
    <submittedName>
        <fullName evidence="3">NAD(P)H-flavin reductase</fullName>
    </submittedName>
</protein>
<dbReference type="PRINTS" id="PR00410">
    <property type="entry name" value="PHEHYDRXLASE"/>
</dbReference>
<dbReference type="PANTHER" id="PTHR47354:SF5">
    <property type="entry name" value="PROTEIN RFBI"/>
    <property type="match status" value="1"/>
</dbReference>
<dbReference type="InterPro" id="IPR017927">
    <property type="entry name" value="FAD-bd_FR_type"/>
</dbReference>
<dbReference type="SUPFAM" id="SSF63380">
    <property type="entry name" value="Riboflavin synthase domain-like"/>
    <property type="match status" value="1"/>
</dbReference>
<dbReference type="PANTHER" id="PTHR47354">
    <property type="entry name" value="NADH OXIDOREDUCTASE HCR"/>
    <property type="match status" value="1"/>
</dbReference>
<dbReference type="PRINTS" id="PR00371">
    <property type="entry name" value="FPNCR"/>
</dbReference>
<keyword evidence="4" id="KW-1185">Reference proteome</keyword>
<dbReference type="InterPro" id="IPR001433">
    <property type="entry name" value="OxRdtase_FAD/NAD-bd"/>
</dbReference>
<dbReference type="AlphaFoldDB" id="A0A839SXQ3"/>
<dbReference type="Proteomes" id="UP000581135">
    <property type="component" value="Unassembled WGS sequence"/>
</dbReference>
<dbReference type="CDD" id="cd06187">
    <property type="entry name" value="O2ase_reductase_like"/>
    <property type="match status" value="1"/>
</dbReference>
<evidence type="ECO:0000256" key="1">
    <source>
        <dbReference type="ARBA" id="ARBA00034078"/>
    </source>
</evidence>
<comment type="cofactor">
    <cofactor evidence="1">
        <name>[2Fe-2S] cluster</name>
        <dbReference type="ChEBI" id="CHEBI:190135"/>
    </cofactor>
</comment>
<dbReference type="EMBL" id="JACHXA010000005">
    <property type="protein sequence ID" value="MBB3065795.1"/>
    <property type="molecule type" value="Genomic_DNA"/>
</dbReference>
<proteinExistence type="predicted"/>
<dbReference type="SUPFAM" id="SSF52343">
    <property type="entry name" value="Ferredoxin reductase-like, C-terminal NADP-linked domain"/>
    <property type="match status" value="1"/>
</dbReference>
<comment type="caution">
    <text evidence="3">The sequence shown here is derived from an EMBL/GenBank/DDBJ whole genome shotgun (WGS) entry which is preliminary data.</text>
</comment>
<dbReference type="RefSeq" id="WP_183416618.1">
    <property type="nucleotide sequence ID" value="NZ_JACHXA010000005.1"/>
</dbReference>
<sequence length="261" mass="28356">MAISPHNKDHALPFRGRAKVIAKDALTSQVCRLRLELPEGSAFRFKAGQYLRLYLSTFEPRDYSIANQPDEGFLEFHIRDQGDGGASSFVQNELQPGDEFDVEGPFGACTLRPDHTGPILGIAGGTGLAPIKGIIEEALRAGWDHEVRLYFGVRSTDELYMLDHFAALEAEFSNFRFVPVAGDGHRLTNGCRPGLVTDALAEDINAAELCAFSKSEAYVAGPPAMVDATVALLKEQGLPENKIHADAFTLGPALPQSHDSF</sequence>
<evidence type="ECO:0000313" key="3">
    <source>
        <dbReference type="EMBL" id="MBB3065795.1"/>
    </source>
</evidence>
<evidence type="ECO:0000259" key="2">
    <source>
        <dbReference type="PROSITE" id="PS51384"/>
    </source>
</evidence>
<dbReference type="InterPro" id="IPR008333">
    <property type="entry name" value="Cbr1-like_FAD-bd_dom"/>
</dbReference>
<gene>
    <name evidence="3" type="ORF">FHR98_002091</name>
</gene>
<organism evidence="3 4">
    <name type="scientific">Limibacillus halophilus</name>
    <dbReference type="NCBI Taxonomy" id="1579333"/>
    <lineage>
        <taxon>Bacteria</taxon>
        <taxon>Pseudomonadati</taxon>
        <taxon>Pseudomonadota</taxon>
        <taxon>Alphaproteobacteria</taxon>
        <taxon>Rhodospirillales</taxon>
        <taxon>Rhodovibrionaceae</taxon>
        <taxon>Limibacillus</taxon>
    </lineage>
</organism>
<feature type="domain" description="FAD-binding FR-type" evidence="2">
    <location>
        <begin position="13"/>
        <end position="112"/>
    </location>
</feature>
<dbReference type="Gene3D" id="3.40.50.80">
    <property type="entry name" value="Nucleotide-binding domain of ferredoxin-NADP reductase (FNR) module"/>
    <property type="match status" value="1"/>
</dbReference>
<dbReference type="InterPro" id="IPR050415">
    <property type="entry name" value="MRET"/>
</dbReference>
<dbReference type="Pfam" id="PF00970">
    <property type="entry name" value="FAD_binding_6"/>
    <property type="match status" value="1"/>
</dbReference>
<dbReference type="Pfam" id="PF00175">
    <property type="entry name" value="NAD_binding_1"/>
    <property type="match status" value="1"/>
</dbReference>
<reference evidence="3 4" key="1">
    <citation type="submission" date="2020-08" db="EMBL/GenBank/DDBJ databases">
        <title>Genomic Encyclopedia of Type Strains, Phase III (KMG-III): the genomes of soil and plant-associated and newly described type strains.</title>
        <authorList>
            <person name="Whitman W."/>
        </authorList>
    </citation>
    <scope>NUCLEOTIDE SEQUENCE [LARGE SCALE GENOMIC DNA]</scope>
    <source>
        <strain evidence="3 4">CECT 8803</strain>
    </source>
</reference>
<dbReference type="InterPro" id="IPR017938">
    <property type="entry name" value="Riboflavin_synthase-like_b-brl"/>
</dbReference>
<dbReference type="Gene3D" id="2.40.30.10">
    <property type="entry name" value="Translation factors"/>
    <property type="match status" value="1"/>
</dbReference>
<dbReference type="PROSITE" id="PS51384">
    <property type="entry name" value="FAD_FR"/>
    <property type="match status" value="1"/>
</dbReference>
<evidence type="ECO:0000313" key="4">
    <source>
        <dbReference type="Proteomes" id="UP000581135"/>
    </source>
</evidence>
<dbReference type="InterPro" id="IPR001709">
    <property type="entry name" value="Flavoprot_Pyr_Nucl_cyt_Rdtase"/>
</dbReference>
<dbReference type="InterPro" id="IPR039261">
    <property type="entry name" value="FNR_nucleotide-bd"/>
</dbReference>
<name>A0A839SXQ3_9PROT</name>
<dbReference type="GO" id="GO:0016491">
    <property type="term" value="F:oxidoreductase activity"/>
    <property type="evidence" value="ECO:0007669"/>
    <property type="project" value="InterPro"/>
</dbReference>
<accession>A0A839SXQ3</accession>